<evidence type="ECO:0000256" key="5">
    <source>
        <dbReference type="ARBA" id="ARBA00022475"/>
    </source>
</evidence>
<evidence type="ECO:0000256" key="6">
    <source>
        <dbReference type="ARBA" id="ARBA00022617"/>
    </source>
</evidence>
<dbReference type="RefSeq" id="WP_264891626.1">
    <property type="nucleotide sequence ID" value="NZ_CP110257.1"/>
</dbReference>
<sequence length="142" mass="14554">MHAPTEMPWLKLLHIVALVLWCASLLYLAAALAGSARPAPDASAAPLPLRALFTLAATPAALLAIASGTAVFVADFTLGVWLVAKLTAVAGLVLVHAWCGVLTIRLEGGGDARAIRRGAAFAGFAGIGLILAVLWLVLAKPL</sequence>
<dbReference type="PANTHER" id="PTHR40255">
    <property type="entry name" value="UPF0093 MEMBRANE PROTEIN SLR1790"/>
    <property type="match status" value="1"/>
</dbReference>
<comment type="cofactor">
    <cofactor evidence="14">
        <name>heme b</name>
        <dbReference type="ChEBI" id="CHEBI:60344"/>
    </cofactor>
    <text evidence="14">Binds 1 heme b (iron(II)-protoporphyrin IX) group per subunit.</text>
</comment>
<evidence type="ECO:0000256" key="10">
    <source>
        <dbReference type="ARBA" id="ARBA00023002"/>
    </source>
</evidence>
<dbReference type="Pfam" id="PF03653">
    <property type="entry name" value="UPF0093"/>
    <property type="match status" value="1"/>
</dbReference>
<dbReference type="PIRSF" id="PIRSF004638">
    <property type="entry name" value="UCP004638"/>
    <property type="match status" value="1"/>
</dbReference>
<feature type="transmembrane region" description="Helical" evidence="15">
    <location>
        <begin position="12"/>
        <end position="32"/>
    </location>
</feature>
<keyword evidence="10" id="KW-0560">Oxidoreductase</keyword>
<evidence type="ECO:0000256" key="15">
    <source>
        <dbReference type="SAM" id="Phobius"/>
    </source>
</evidence>
<evidence type="ECO:0000256" key="12">
    <source>
        <dbReference type="ARBA" id="ARBA00023136"/>
    </source>
</evidence>
<keyword evidence="7 15" id="KW-0812">Transmembrane</keyword>
<evidence type="ECO:0000313" key="17">
    <source>
        <dbReference type="Proteomes" id="UP001163266"/>
    </source>
</evidence>
<keyword evidence="12 14" id="KW-0472">Membrane</keyword>
<comment type="function">
    <text evidence="14">Catalyzes the oxidation of protoporphyrinogen IX to protoporphyrin IX.</text>
</comment>
<comment type="similarity">
    <text evidence="3 14">Belongs to the HemJ family.</text>
</comment>
<gene>
    <name evidence="16" type="ORF">OMP39_10245</name>
</gene>
<dbReference type="PANTHER" id="PTHR40255:SF1">
    <property type="entry name" value="PROTOPORPHYRINOGEN IX OXIDASE"/>
    <property type="match status" value="1"/>
</dbReference>
<dbReference type="EC" id="1.3.99.-" evidence="14"/>
<accession>A0ABY6MQ76</accession>
<reference evidence="16" key="1">
    <citation type="submission" date="2022-10" db="EMBL/GenBank/DDBJ databases">
        <title>Complete genome sequence of Schlegelella aquatica LMG 23380.</title>
        <authorList>
            <person name="Musilova J."/>
            <person name="Kourilova X."/>
            <person name="Bezdicek M."/>
            <person name="Hermankova K."/>
            <person name="Obruca S."/>
            <person name="Sedlar K."/>
        </authorList>
    </citation>
    <scope>NUCLEOTIDE SEQUENCE</scope>
    <source>
        <strain evidence="16">LMG 23380</strain>
    </source>
</reference>
<evidence type="ECO:0000256" key="4">
    <source>
        <dbReference type="ARBA" id="ARBA00017504"/>
    </source>
</evidence>
<comment type="pathway">
    <text evidence="2 14">Porphyrin-containing compound metabolism; protoporphyrin-IX biosynthesis; protoporphyrin-IX from protoporphyrinogen-IX: step 1/1.</text>
</comment>
<evidence type="ECO:0000256" key="2">
    <source>
        <dbReference type="ARBA" id="ARBA00005073"/>
    </source>
</evidence>
<keyword evidence="8 14" id="KW-0479">Metal-binding</keyword>
<name>A0ABY6MQ76_9BURK</name>
<organism evidence="16 17">
    <name type="scientific">Caldimonas aquatica</name>
    <dbReference type="NCBI Taxonomy" id="376175"/>
    <lineage>
        <taxon>Bacteria</taxon>
        <taxon>Pseudomonadati</taxon>
        <taxon>Pseudomonadota</taxon>
        <taxon>Betaproteobacteria</taxon>
        <taxon>Burkholderiales</taxon>
        <taxon>Sphaerotilaceae</taxon>
        <taxon>Caldimonas</taxon>
    </lineage>
</organism>
<dbReference type="Proteomes" id="UP001163266">
    <property type="component" value="Chromosome"/>
</dbReference>
<dbReference type="EMBL" id="CP110257">
    <property type="protein sequence ID" value="UZD54057.1"/>
    <property type="molecule type" value="Genomic_DNA"/>
</dbReference>
<feature type="transmembrane region" description="Helical" evidence="15">
    <location>
        <begin position="80"/>
        <end position="106"/>
    </location>
</feature>
<keyword evidence="9 15" id="KW-1133">Transmembrane helix</keyword>
<evidence type="ECO:0000256" key="13">
    <source>
        <dbReference type="ARBA" id="ARBA00048390"/>
    </source>
</evidence>
<evidence type="ECO:0000256" key="14">
    <source>
        <dbReference type="PIRNR" id="PIRNR004638"/>
    </source>
</evidence>
<comment type="catalytic activity">
    <reaction evidence="13 14">
        <text>protoporphyrinogen IX + 3 A = protoporphyrin IX + 3 AH2</text>
        <dbReference type="Rhea" id="RHEA:62000"/>
        <dbReference type="ChEBI" id="CHEBI:13193"/>
        <dbReference type="ChEBI" id="CHEBI:17499"/>
        <dbReference type="ChEBI" id="CHEBI:57306"/>
        <dbReference type="ChEBI" id="CHEBI:57307"/>
    </reaction>
</comment>
<protein>
    <recommendedName>
        <fullName evidence="4 14">Protoporphyrinogen IX oxidase</fullName>
        <ecNumber evidence="14">1.3.99.-</ecNumber>
    </recommendedName>
</protein>
<evidence type="ECO:0000256" key="11">
    <source>
        <dbReference type="ARBA" id="ARBA00023004"/>
    </source>
</evidence>
<keyword evidence="17" id="KW-1185">Reference proteome</keyword>
<keyword evidence="5 14" id="KW-1003">Cell membrane</keyword>
<keyword evidence="6 14" id="KW-0349">Heme</keyword>
<evidence type="ECO:0000256" key="9">
    <source>
        <dbReference type="ARBA" id="ARBA00022989"/>
    </source>
</evidence>
<keyword evidence="11 14" id="KW-0408">Iron</keyword>
<comment type="subcellular location">
    <subcellularLocation>
        <location evidence="1">Cell membrane</location>
        <topology evidence="1">Multi-pass membrane protein</topology>
    </subcellularLocation>
</comment>
<evidence type="ECO:0000313" key="16">
    <source>
        <dbReference type="EMBL" id="UZD54057.1"/>
    </source>
</evidence>
<feature type="transmembrane region" description="Helical" evidence="15">
    <location>
        <begin position="118"/>
        <end position="138"/>
    </location>
</feature>
<feature type="transmembrane region" description="Helical" evidence="15">
    <location>
        <begin position="52"/>
        <end position="74"/>
    </location>
</feature>
<evidence type="ECO:0000256" key="8">
    <source>
        <dbReference type="ARBA" id="ARBA00022723"/>
    </source>
</evidence>
<evidence type="ECO:0000256" key="3">
    <source>
        <dbReference type="ARBA" id="ARBA00006501"/>
    </source>
</evidence>
<evidence type="ECO:0000256" key="1">
    <source>
        <dbReference type="ARBA" id="ARBA00004651"/>
    </source>
</evidence>
<dbReference type="InterPro" id="IPR005265">
    <property type="entry name" value="HemJ-like"/>
</dbReference>
<evidence type="ECO:0000256" key="7">
    <source>
        <dbReference type="ARBA" id="ARBA00022692"/>
    </source>
</evidence>
<proteinExistence type="inferred from homology"/>